<feature type="region of interest" description="Disordered" evidence="1">
    <location>
        <begin position="565"/>
        <end position="631"/>
    </location>
</feature>
<feature type="region of interest" description="Disordered" evidence="1">
    <location>
        <begin position="1"/>
        <end position="142"/>
    </location>
</feature>
<evidence type="ECO:0000313" key="3">
    <source>
        <dbReference type="Proteomes" id="UP001142489"/>
    </source>
</evidence>
<evidence type="ECO:0000313" key="2">
    <source>
        <dbReference type="EMBL" id="KAJ7308488.1"/>
    </source>
</evidence>
<sequence>MQSGRRATGSEEDGSGKRCPDGVAGIHSPGAHFVDSGGPSAVWMRPKGRSSQGGHAAGKENQPTPHNQARGGRRSLQSPEQIHTFMNKKSAERKKRSREEKLASQQAQEAKDTRLREVYRKQKEALRRRKSPTEVQQGNRAVRSTVPTKDMCGLEMAREKHPKSERMGWLRQSPQSLLRREAHLHSAEDLETTRSTEGPTTIIDSPGVVRCRSTPESFLPPKELILGFGEWSPWQKPTLSPSQTKEDRIRALCRLAQDLSERLDREMGTVEVANRSAHLERKGELPGVPTVSKPSPANLKPVMPLVGLGAALDGDAVWESSCPQNPPRDAGKTQEEMVHRGGFAAHIDTGRPRLLTSSPGCAVSDGLRRDKNLSRGDARPGVLTATSQFVPGRRSISSQAKHYIVSHHNPGLPEDDVKNCFGKLQPKMMPNVLWSEIGQFYGSSSTFGRFGLSMVEQSLREEELHARHQTALLRLREKALQEKTKAELAWLEHEASIRKSSGNAEATSAFLEKQSALLMELKQEQVEIWHLQNLCKAAHRERKLLLKQQRELLMLQQTTAQLWRQLSEQSGKPPHNEDTNDAPLSGRSREGSGHVLQQGKEKDRRDISPRGMQMEQERLKQKPRLEGQQPETLDVGANDLYSFRNQPAVVGSAGSKLEGEHKGDETDLRNCSKDALPGPSDKELGRLASAVPCAERRSFSPSREKPCLDSEFHQVCALLISISGSSRSASDAEAEGAQDTDLSLPDEFVFQEEGPYHSGDRPGDPPAMPETTASTCPTALCGRYSKQGHISVPCLQQKTLEELPGGERLEEGWLAQANTSASGMNPSSSHVCNPEPCAGSQGPEKAVSQSAVESAAASASGDTSCQGSGEKPRWKSSGAALGTADGLWGGENPFHLEDGPLTHAPEAFWESVAPIQDTWPSGKRQPTPSLSPDPLATRSGSEGRAGYKDTADASRTRTGGNVPLRCPGVSRENDNARVSLQCPESTGRITQGNERSFSENTRSTEESGTPMQHPRLSEAGPIFPARTCPLASRDAMFLPGKTLRDEVEDEIVSPVDEVLSYGSADLSSTAKEDTFPNQDLPLPPQDLSGSDQDSPSSFPDFPTPPGDGELPETRELQYALEEDLSVE</sequence>
<evidence type="ECO:0000256" key="1">
    <source>
        <dbReference type="SAM" id="MobiDB-lite"/>
    </source>
</evidence>
<proteinExistence type="predicted"/>
<evidence type="ECO:0008006" key="4">
    <source>
        <dbReference type="Google" id="ProtNLM"/>
    </source>
</evidence>
<feature type="compositionally biased region" description="Basic and acidic residues" evidence="1">
    <location>
        <begin position="366"/>
        <end position="378"/>
    </location>
</feature>
<feature type="region of interest" description="Disordered" evidence="1">
    <location>
        <begin position="187"/>
        <end position="207"/>
    </location>
</feature>
<feature type="compositionally biased region" description="Basic and acidic residues" evidence="1">
    <location>
        <begin position="109"/>
        <end position="125"/>
    </location>
</feature>
<organism evidence="2 3">
    <name type="scientific">Phrynocephalus forsythii</name>
    <dbReference type="NCBI Taxonomy" id="171643"/>
    <lineage>
        <taxon>Eukaryota</taxon>
        <taxon>Metazoa</taxon>
        <taxon>Chordata</taxon>
        <taxon>Craniata</taxon>
        <taxon>Vertebrata</taxon>
        <taxon>Euteleostomi</taxon>
        <taxon>Lepidosauria</taxon>
        <taxon>Squamata</taxon>
        <taxon>Bifurcata</taxon>
        <taxon>Unidentata</taxon>
        <taxon>Episquamata</taxon>
        <taxon>Toxicofera</taxon>
        <taxon>Iguania</taxon>
        <taxon>Acrodonta</taxon>
        <taxon>Agamidae</taxon>
        <taxon>Agaminae</taxon>
        <taxon>Phrynocephalus</taxon>
    </lineage>
</organism>
<gene>
    <name evidence="2" type="ORF">JRQ81_009041</name>
</gene>
<feature type="compositionally biased region" description="Basic and acidic residues" evidence="1">
    <location>
        <begin position="615"/>
        <end position="625"/>
    </location>
</feature>
<dbReference type="PANTHER" id="PTHR13958">
    <property type="entry name" value="CENTROSOME-ASSOCIATED PROTEIN 350"/>
    <property type="match status" value="1"/>
</dbReference>
<feature type="region of interest" description="Disordered" evidence="1">
    <location>
        <begin position="1063"/>
        <end position="1115"/>
    </location>
</feature>
<feature type="compositionally biased region" description="Basic and acidic residues" evidence="1">
    <location>
        <begin position="945"/>
        <end position="955"/>
    </location>
</feature>
<feature type="compositionally biased region" description="Polar residues" evidence="1">
    <location>
        <begin position="976"/>
        <end position="1010"/>
    </location>
</feature>
<feature type="region of interest" description="Disordered" evidence="1">
    <location>
        <begin position="752"/>
        <end position="772"/>
    </location>
</feature>
<dbReference type="EMBL" id="JAPFRF010000018">
    <property type="protein sequence ID" value="KAJ7308488.1"/>
    <property type="molecule type" value="Genomic_DNA"/>
</dbReference>
<feature type="compositionally biased region" description="Basic and acidic residues" evidence="1">
    <location>
        <begin position="754"/>
        <end position="763"/>
    </location>
</feature>
<name>A0A9Q0XBA9_9SAUR</name>
<reference evidence="2" key="1">
    <citation type="journal article" date="2023" name="DNA Res.">
        <title>Chromosome-level genome assembly of Phrynocephalus forsythii using third-generation DNA sequencing and Hi-C analysis.</title>
        <authorList>
            <person name="Qi Y."/>
            <person name="Zhao W."/>
            <person name="Zhao Y."/>
            <person name="Niu C."/>
            <person name="Cao S."/>
            <person name="Zhang Y."/>
        </authorList>
    </citation>
    <scope>NUCLEOTIDE SEQUENCE</scope>
    <source>
        <tissue evidence="2">Muscle</tissue>
    </source>
</reference>
<dbReference type="GO" id="GO:0008017">
    <property type="term" value="F:microtubule binding"/>
    <property type="evidence" value="ECO:0007669"/>
    <property type="project" value="InterPro"/>
</dbReference>
<feature type="region of interest" description="Disordered" evidence="1">
    <location>
        <begin position="819"/>
        <end position="1025"/>
    </location>
</feature>
<dbReference type="OrthoDB" id="9050452at2759"/>
<dbReference type="AlphaFoldDB" id="A0A9Q0XBA9"/>
<feature type="region of interest" description="Disordered" evidence="1">
    <location>
        <begin position="354"/>
        <end position="379"/>
    </location>
</feature>
<protein>
    <recommendedName>
        <fullName evidence="4">Coiled-coil domain-containing protein 187</fullName>
    </recommendedName>
</protein>
<feature type="compositionally biased region" description="Low complexity" evidence="1">
    <location>
        <begin position="846"/>
        <end position="860"/>
    </location>
</feature>
<dbReference type="GO" id="GO:0005813">
    <property type="term" value="C:centrosome"/>
    <property type="evidence" value="ECO:0007669"/>
    <property type="project" value="InterPro"/>
</dbReference>
<keyword evidence="3" id="KW-1185">Reference proteome</keyword>
<feature type="compositionally biased region" description="Basic and acidic residues" evidence="1">
    <location>
        <begin position="599"/>
        <end position="608"/>
    </location>
</feature>
<feature type="compositionally biased region" description="Low complexity" evidence="1">
    <location>
        <begin position="1085"/>
        <end position="1100"/>
    </location>
</feature>
<feature type="compositionally biased region" description="Polar residues" evidence="1">
    <location>
        <begin position="819"/>
        <end position="831"/>
    </location>
</feature>
<feature type="compositionally biased region" description="Basic and acidic residues" evidence="1">
    <location>
        <begin position="657"/>
        <end position="672"/>
    </location>
</feature>
<dbReference type="InterPro" id="IPR028750">
    <property type="entry name" value="CEP350/CC187"/>
</dbReference>
<dbReference type="Proteomes" id="UP001142489">
    <property type="component" value="Unassembled WGS sequence"/>
</dbReference>
<accession>A0A9Q0XBA9</accession>
<dbReference type="GO" id="GO:0034453">
    <property type="term" value="P:microtubule anchoring"/>
    <property type="evidence" value="ECO:0007669"/>
    <property type="project" value="InterPro"/>
</dbReference>
<feature type="region of interest" description="Disordered" evidence="1">
    <location>
        <begin position="651"/>
        <end position="684"/>
    </location>
</feature>
<comment type="caution">
    <text evidence="2">The sequence shown here is derived from an EMBL/GenBank/DDBJ whole genome shotgun (WGS) entry which is preliminary data.</text>
</comment>
<dbReference type="PANTHER" id="PTHR13958:SF3">
    <property type="entry name" value="CAP-GLY DOMAIN-CONTAINING PROTEIN-RELATED"/>
    <property type="match status" value="1"/>
</dbReference>